<comment type="similarity">
    <text evidence="2 12">Belongs to the RNA methyltransferase RsmE family.</text>
</comment>
<keyword evidence="8 12" id="KW-0808">Transferase</keyword>
<dbReference type="SUPFAM" id="SSF88697">
    <property type="entry name" value="PUA domain-like"/>
    <property type="match status" value="1"/>
</dbReference>
<keyword evidence="7 12" id="KW-0489">Methyltransferase</keyword>
<keyword evidence="5 12" id="KW-0963">Cytoplasm</keyword>
<evidence type="ECO:0000256" key="8">
    <source>
        <dbReference type="ARBA" id="ARBA00022679"/>
    </source>
</evidence>
<dbReference type="PANTHER" id="PTHR30027">
    <property type="entry name" value="RIBOSOMAL RNA SMALL SUBUNIT METHYLTRANSFERASE E"/>
    <property type="match status" value="1"/>
</dbReference>
<dbReference type="Pfam" id="PF04452">
    <property type="entry name" value="Methyltrans_RNA"/>
    <property type="match status" value="1"/>
</dbReference>
<dbReference type="Gene3D" id="3.40.1280.10">
    <property type="match status" value="1"/>
</dbReference>
<evidence type="ECO:0000256" key="3">
    <source>
        <dbReference type="ARBA" id="ARBA00012328"/>
    </source>
</evidence>
<dbReference type="Proteomes" id="UP000214880">
    <property type="component" value="Unassembled WGS sequence"/>
</dbReference>
<comment type="function">
    <text evidence="10 12">Specifically methylates the N3 position of the uracil ring of uridine 1498 (m3U1498) in 16S rRNA. Acts on the fully assembled 30S ribosomal subunit.</text>
</comment>
<dbReference type="EC" id="2.1.1.193" evidence="3 12"/>
<dbReference type="PANTHER" id="PTHR30027:SF3">
    <property type="entry name" value="16S RRNA (URACIL(1498)-N(3))-METHYLTRANSFERASE"/>
    <property type="match status" value="1"/>
</dbReference>
<dbReference type="STRING" id="146817.SAMN04488502_101789"/>
<dbReference type="GO" id="GO:0005737">
    <property type="term" value="C:cytoplasm"/>
    <property type="evidence" value="ECO:0007669"/>
    <property type="project" value="UniProtKB-SubCell"/>
</dbReference>
<evidence type="ECO:0000256" key="5">
    <source>
        <dbReference type="ARBA" id="ARBA00022490"/>
    </source>
</evidence>
<proteinExistence type="inferred from homology"/>
<dbReference type="InterPro" id="IPR046887">
    <property type="entry name" value="RsmE_PUA-like"/>
</dbReference>
<evidence type="ECO:0000313" key="16">
    <source>
        <dbReference type="Proteomes" id="UP000214880"/>
    </source>
</evidence>
<dbReference type="InterPro" id="IPR029026">
    <property type="entry name" value="tRNA_m1G_MTases_N"/>
</dbReference>
<dbReference type="OrthoDB" id="9815641at2"/>
<organism evidence="15 16">
    <name type="scientific">Dendrosporobacter quercicolus</name>
    <dbReference type="NCBI Taxonomy" id="146817"/>
    <lineage>
        <taxon>Bacteria</taxon>
        <taxon>Bacillati</taxon>
        <taxon>Bacillota</taxon>
        <taxon>Negativicutes</taxon>
        <taxon>Selenomonadales</taxon>
        <taxon>Sporomusaceae</taxon>
        <taxon>Dendrosporobacter</taxon>
    </lineage>
</organism>
<dbReference type="AlphaFoldDB" id="A0A1G9MSU8"/>
<dbReference type="GO" id="GO:0070042">
    <property type="term" value="F:rRNA (uridine-N3-)-methyltransferase activity"/>
    <property type="evidence" value="ECO:0007669"/>
    <property type="project" value="TreeGrafter"/>
</dbReference>
<dbReference type="EMBL" id="FNHB01000001">
    <property type="protein sequence ID" value="SDL77289.1"/>
    <property type="molecule type" value="Genomic_DNA"/>
</dbReference>
<evidence type="ECO:0000256" key="9">
    <source>
        <dbReference type="ARBA" id="ARBA00022691"/>
    </source>
</evidence>
<keyword evidence="6 12" id="KW-0698">rRNA processing</keyword>
<dbReference type="InterPro" id="IPR046886">
    <property type="entry name" value="RsmE_MTase_dom"/>
</dbReference>
<dbReference type="InterPro" id="IPR006700">
    <property type="entry name" value="RsmE"/>
</dbReference>
<dbReference type="PIRSF" id="PIRSF015601">
    <property type="entry name" value="MTase_slr0722"/>
    <property type="match status" value="1"/>
</dbReference>
<evidence type="ECO:0000313" key="15">
    <source>
        <dbReference type="EMBL" id="SDL77289.1"/>
    </source>
</evidence>
<evidence type="ECO:0000256" key="6">
    <source>
        <dbReference type="ARBA" id="ARBA00022552"/>
    </source>
</evidence>
<dbReference type="NCBIfam" id="TIGR00046">
    <property type="entry name" value="RsmE family RNA methyltransferase"/>
    <property type="match status" value="1"/>
</dbReference>
<evidence type="ECO:0000256" key="12">
    <source>
        <dbReference type="PIRNR" id="PIRNR015601"/>
    </source>
</evidence>
<reference evidence="15 16" key="1">
    <citation type="submission" date="2016-10" db="EMBL/GenBank/DDBJ databases">
        <authorList>
            <person name="de Groot N.N."/>
        </authorList>
    </citation>
    <scope>NUCLEOTIDE SEQUENCE [LARGE SCALE GENOMIC DNA]</scope>
    <source>
        <strain evidence="15 16">DSM 1736</strain>
    </source>
</reference>
<keyword evidence="9 12" id="KW-0949">S-adenosyl-L-methionine</keyword>
<dbReference type="InterPro" id="IPR029028">
    <property type="entry name" value="Alpha/beta_knot_MTases"/>
</dbReference>
<comment type="catalytic activity">
    <reaction evidence="11 12">
        <text>uridine(1498) in 16S rRNA + S-adenosyl-L-methionine = N(3)-methyluridine(1498) in 16S rRNA + S-adenosyl-L-homocysteine + H(+)</text>
        <dbReference type="Rhea" id="RHEA:42920"/>
        <dbReference type="Rhea" id="RHEA-COMP:10283"/>
        <dbReference type="Rhea" id="RHEA-COMP:10284"/>
        <dbReference type="ChEBI" id="CHEBI:15378"/>
        <dbReference type="ChEBI" id="CHEBI:57856"/>
        <dbReference type="ChEBI" id="CHEBI:59789"/>
        <dbReference type="ChEBI" id="CHEBI:65315"/>
        <dbReference type="ChEBI" id="CHEBI:74502"/>
        <dbReference type="EC" id="2.1.1.193"/>
    </reaction>
</comment>
<gene>
    <name evidence="15" type="ORF">SAMN04488502_101789</name>
</gene>
<evidence type="ECO:0000256" key="7">
    <source>
        <dbReference type="ARBA" id="ARBA00022603"/>
    </source>
</evidence>
<dbReference type="InterPro" id="IPR015947">
    <property type="entry name" value="PUA-like_sf"/>
</dbReference>
<feature type="domain" description="Ribosomal RNA small subunit methyltransferase E methyltransferase" evidence="13">
    <location>
        <begin position="71"/>
        <end position="236"/>
    </location>
</feature>
<dbReference type="CDD" id="cd18084">
    <property type="entry name" value="RsmE-like"/>
    <property type="match status" value="1"/>
</dbReference>
<dbReference type="Pfam" id="PF20260">
    <property type="entry name" value="PUA_4"/>
    <property type="match status" value="1"/>
</dbReference>
<evidence type="ECO:0000256" key="10">
    <source>
        <dbReference type="ARBA" id="ARBA00025699"/>
    </source>
</evidence>
<comment type="subcellular location">
    <subcellularLocation>
        <location evidence="1 12">Cytoplasm</location>
    </subcellularLocation>
</comment>
<dbReference type="NCBIfam" id="NF008692">
    <property type="entry name" value="PRK11713.1-5"/>
    <property type="match status" value="1"/>
</dbReference>
<sequence length="251" mass="27805">MRRFFLPGPLTPEVVIKGADARHISRVLRMKPADEIVVVSADGQAGIAEITRFNEHEVTALLQRTIAIENEPPVQVLLAQCLPKGDKMDYIVQKAVELGVEAIYPVAAEHSVVKYDQAKRQARRQRWQKIAGEAAKQCQRSTVPEVKPIQGLAELFNSLDDDVTVLMLYEGLAPMGIKEFLTKHESAGSYLLLIGPEGGFSTAETDFCRRNDVRFLTMGPRILRTETAALTALGIVLYEKGDLGGYRESKN</sequence>
<dbReference type="SUPFAM" id="SSF75217">
    <property type="entry name" value="alpha/beta knot"/>
    <property type="match status" value="1"/>
</dbReference>
<feature type="domain" description="Ribosomal RNA small subunit methyltransferase E PUA-like" evidence="14">
    <location>
        <begin position="16"/>
        <end position="60"/>
    </location>
</feature>
<evidence type="ECO:0000256" key="4">
    <source>
        <dbReference type="ARBA" id="ARBA00013673"/>
    </source>
</evidence>
<keyword evidence="16" id="KW-1185">Reference proteome</keyword>
<accession>A0A1G9MSU8</accession>
<dbReference type="GO" id="GO:0070475">
    <property type="term" value="P:rRNA base methylation"/>
    <property type="evidence" value="ECO:0007669"/>
    <property type="project" value="TreeGrafter"/>
</dbReference>
<protein>
    <recommendedName>
        <fullName evidence="4 12">Ribosomal RNA small subunit methyltransferase E</fullName>
        <ecNumber evidence="3 12">2.1.1.193</ecNumber>
    </recommendedName>
</protein>
<evidence type="ECO:0000256" key="11">
    <source>
        <dbReference type="ARBA" id="ARBA00047944"/>
    </source>
</evidence>
<name>A0A1G9MSU8_9FIRM</name>
<evidence type="ECO:0000259" key="13">
    <source>
        <dbReference type="Pfam" id="PF04452"/>
    </source>
</evidence>
<dbReference type="RefSeq" id="WP_092068526.1">
    <property type="nucleotide sequence ID" value="NZ_FNHB01000001.1"/>
</dbReference>
<evidence type="ECO:0000256" key="2">
    <source>
        <dbReference type="ARBA" id="ARBA00005528"/>
    </source>
</evidence>
<evidence type="ECO:0000259" key="14">
    <source>
        <dbReference type="Pfam" id="PF20260"/>
    </source>
</evidence>
<evidence type="ECO:0000256" key="1">
    <source>
        <dbReference type="ARBA" id="ARBA00004496"/>
    </source>
</evidence>